<dbReference type="Proteomes" id="UP001217089">
    <property type="component" value="Unassembled WGS sequence"/>
</dbReference>
<dbReference type="SUPFAM" id="SSF49265">
    <property type="entry name" value="Fibronectin type III"/>
    <property type="match status" value="1"/>
</dbReference>
<dbReference type="PROSITE" id="PS50853">
    <property type="entry name" value="FN3"/>
    <property type="match status" value="1"/>
</dbReference>
<sequence>MNLLKIHKQFYFKIPSKPLTPRVYVTQHKDSSTSQNSLAADFRWSTPTTINGVITKHIVYHWTSDKNGGHKSVELPATNRHFILNGLLPNSSYHFQVSACTAVGCGEKSDAVKAKADAVNPVPKLLRVTKASIVLTEVDSGGNVSIDITTAVESVALSFLAQDDRMFWINKEGSLIEWNKNDNNQVSIRKQNQNIRKNVELMQLNRTGYDLSLDWISRTLFITEADSSGQTGSIQAYQIDQRVQTELVTGRQTIRNIVADPYRSRIYKETLSA</sequence>
<name>A0ABQ9FGE0_TEGGR</name>
<evidence type="ECO:0000259" key="1">
    <source>
        <dbReference type="PROSITE" id="PS50853"/>
    </source>
</evidence>
<evidence type="ECO:0000313" key="3">
    <source>
        <dbReference type="Proteomes" id="UP001217089"/>
    </source>
</evidence>
<dbReference type="CDD" id="cd00063">
    <property type="entry name" value="FN3"/>
    <property type="match status" value="1"/>
</dbReference>
<feature type="domain" description="Fibronectin type-III" evidence="1">
    <location>
        <begin position="25"/>
        <end position="119"/>
    </location>
</feature>
<dbReference type="Gene3D" id="2.60.40.10">
    <property type="entry name" value="Immunoglobulins"/>
    <property type="match status" value="1"/>
</dbReference>
<protein>
    <recommendedName>
        <fullName evidence="1">Fibronectin type-III domain-containing protein</fullName>
    </recommendedName>
</protein>
<dbReference type="InterPro" id="IPR036116">
    <property type="entry name" value="FN3_sf"/>
</dbReference>
<proteinExistence type="predicted"/>
<dbReference type="InterPro" id="IPR011042">
    <property type="entry name" value="6-blade_b-propeller_TolB-like"/>
</dbReference>
<dbReference type="SUPFAM" id="SSF63825">
    <property type="entry name" value="YWTD domain"/>
    <property type="match status" value="1"/>
</dbReference>
<reference evidence="2 3" key="1">
    <citation type="submission" date="2022-12" db="EMBL/GenBank/DDBJ databases">
        <title>Chromosome-level genome of Tegillarca granosa.</title>
        <authorList>
            <person name="Kim J."/>
        </authorList>
    </citation>
    <scope>NUCLEOTIDE SEQUENCE [LARGE SCALE GENOMIC DNA]</scope>
    <source>
        <strain evidence="2">Teg-2019</strain>
        <tissue evidence="2">Adductor muscle</tissue>
    </source>
</reference>
<dbReference type="InterPro" id="IPR003961">
    <property type="entry name" value="FN3_dom"/>
</dbReference>
<comment type="caution">
    <text evidence="2">The sequence shown here is derived from an EMBL/GenBank/DDBJ whole genome shotgun (WGS) entry which is preliminary data.</text>
</comment>
<keyword evidence="3" id="KW-1185">Reference proteome</keyword>
<dbReference type="Gene3D" id="2.120.10.30">
    <property type="entry name" value="TolB, C-terminal domain"/>
    <property type="match status" value="1"/>
</dbReference>
<dbReference type="EMBL" id="JARBDR010000337">
    <property type="protein sequence ID" value="KAJ8314937.1"/>
    <property type="molecule type" value="Genomic_DNA"/>
</dbReference>
<accession>A0ABQ9FGE0</accession>
<evidence type="ECO:0000313" key="2">
    <source>
        <dbReference type="EMBL" id="KAJ8314937.1"/>
    </source>
</evidence>
<dbReference type="Pfam" id="PF00041">
    <property type="entry name" value="fn3"/>
    <property type="match status" value="1"/>
</dbReference>
<dbReference type="InterPro" id="IPR013783">
    <property type="entry name" value="Ig-like_fold"/>
</dbReference>
<gene>
    <name evidence="2" type="ORF">KUTeg_007087</name>
</gene>
<organism evidence="2 3">
    <name type="scientific">Tegillarca granosa</name>
    <name type="common">Malaysian cockle</name>
    <name type="synonym">Anadara granosa</name>
    <dbReference type="NCBI Taxonomy" id="220873"/>
    <lineage>
        <taxon>Eukaryota</taxon>
        <taxon>Metazoa</taxon>
        <taxon>Spiralia</taxon>
        <taxon>Lophotrochozoa</taxon>
        <taxon>Mollusca</taxon>
        <taxon>Bivalvia</taxon>
        <taxon>Autobranchia</taxon>
        <taxon>Pteriomorphia</taxon>
        <taxon>Arcoida</taxon>
        <taxon>Arcoidea</taxon>
        <taxon>Arcidae</taxon>
        <taxon>Tegillarca</taxon>
    </lineage>
</organism>